<sequence>MTRGPIFNAGHYIGEINIATWQGCTMSATTGRVRVGMSGGGVYNQSGELVGVNHGYIPETVRWHDFEYHQPSVFVPLLAVSDWLTEVTGKSFFD</sequence>
<keyword evidence="1" id="KW-0378">Hydrolase</keyword>
<dbReference type="Gene3D" id="2.40.10.10">
    <property type="entry name" value="Trypsin-like serine proteases"/>
    <property type="match status" value="1"/>
</dbReference>
<accession>A0ABY5GB07</accession>
<evidence type="ECO:0000313" key="1">
    <source>
        <dbReference type="EMBL" id="UTT87057.1"/>
    </source>
</evidence>
<reference evidence="1" key="1">
    <citation type="submission" date="2022-01" db="EMBL/GenBank/DDBJ databases">
        <title>Alginate degradation mechanism of Vibrio pelagius WXL662.</title>
        <authorList>
            <person name="He X."/>
        </authorList>
    </citation>
    <scope>NUCLEOTIDE SEQUENCE</scope>
    <source>
        <strain evidence="1">WXL662</strain>
    </source>
</reference>
<gene>
    <name evidence="1" type="ORF">LZI70_15470</name>
</gene>
<dbReference type="GO" id="GO:0008233">
    <property type="term" value="F:peptidase activity"/>
    <property type="evidence" value="ECO:0007669"/>
    <property type="project" value="UniProtKB-KW"/>
</dbReference>
<dbReference type="SUPFAM" id="SSF50494">
    <property type="entry name" value="Trypsin-like serine proteases"/>
    <property type="match status" value="1"/>
</dbReference>
<dbReference type="Proteomes" id="UP001059120">
    <property type="component" value="Chromosome 2"/>
</dbReference>
<proteinExistence type="predicted"/>
<name>A0ABY5GB07_VIBPE</name>
<dbReference type="GO" id="GO:0006508">
    <property type="term" value="P:proteolysis"/>
    <property type="evidence" value="ECO:0007669"/>
    <property type="project" value="UniProtKB-KW"/>
</dbReference>
<dbReference type="InterPro" id="IPR009003">
    <property type="entry name" value="Peptidase_S1_PA"/>
</dbReference>
<organism evidence="1 2">
    <name type="scientific">Vibrio pelagius</name>
    <dbReference type="NCBI Taxonomy" id="28169"/>
    <lineage>
        <taxon>Bacteria</taxon>
        <taxon>Pseudomonadati</taxon>
        <taxon>Pseudomonadota</taxon>
        <taxon>Gammaproteobacteria</taxon>
        <taxon>Vibrionales</taxon>
        <taxon>Vibrionaceae</taxon>
        <taxon>Vibrio</taxon>
    </lineage>
</organism>
<protein>
    <submittedName>
        <fullName evidence="1">Serine protease</fullName>
    </submittedName>
</protein>
<keyword evidence="2" id="KW-1185">Reference proteome</keyword>
<dbReference type="InterPro" id="IPR043504">
    <property type="entry name" value="Peptidase_S1_PA_chymotrypsin"/>
</dbReference>
<keyword evidence="1" id="KW-0645">Protease</keyword>
<evidence type="ECO:0000313" key="2">
    <source>
        <dbReference type="Proteomes" id="UP001059120"/>
    </source>
</evidence>
<dbReference type="EMBL" id="CP090615">
    <property type="protein sequence ID" value="UTT87057.1"/>
    <property type="molecule type" value="Genomic_DNA"/>
</dbReference>